<dbReference type="InterPro" id="IPR032816">
    <property type="entry name" value="VTT_dom"/>
</dbReference>
<keyword evidence="4 7" id="KW-0812">Transmembrane</keyword>
<comment type="similarity">
    <text evidence="2 7">Belongs to the DedA family.</text>
</comment>
<keyword evidence="6 7" id="KW-0472">Membrane</keyword>
<feature type="transmembrane region" description="Helical" evidence="7">
    <location>
        <begin position="55"/>
        <end position="75"/>
    </location>
</feature>
<evidence type="ECO:0000256" key="5">
    <source>
        <dbReference type="ARBA" id="ARBA00022989"/>
    </source>
</evidence>
<comment type="caution">
    <text evidence="9">The sequence shown here is derived from an EMBL/GenBank/DDBJ whole genome shotgun (WGS) entry which is preliminary data.</text>
</comment>
<keyword evidence="10" id="KW-1185">Reference proteome</keyword>
<evidence type="ECO:0000256" key="1">
    <source>
        <dbReference type="ARBA" id="ARBA00004651"/>
    </source>
</evidence>
<feature type="transmembrane region" description="Helical" evidence="7">
    <location>
        <begin position="174"/>
        <end position="193"/>
    </location>
</feature>
<dbReference type="PANTHER" id="PTHR30353:SF15">
    <property type="entry name" value="INNER MEMBRANE PROTEIN YABI"/>
    <property type="match status" value="1"/>
</dbReference>
<feature type="transmembrane region" description="Helical" evidence="7">
    <location>
        <begin position="109"/>
        <end position="134"/>
    </location>
</feature>
<dbReference type="RefSeq" id="WP_179794997.1">
    <property type="nucleotide sequence ID" value="NZ_BAABHP010000025.1"/>
</dbReference>
<dbReference type="InterPro" id="IPR032818">
    <property type="entry name" value="DedA-like"/>
</dbReference>
<dbReference type="Proteomes" id="UP000535890">
    <property type="component" value="Unassembled WGS sequence"/>
</dbReference>
<sequence>MDVEQWLALPPLAVYLVVGVVVGVESLGVPLPGEIVLVGAALLSSRPDLGISPVWVALSALIGAVVGDSIGYALGRRYGRTLLAWLSRRFPRHFGPAHLAMAERAFARWGMLTVVVGRFIAILRIFAGPLAGVLGMPYRRFLAANVLGGLLWTVGTTTAVYFLGIVAEQWLQRFSYLGLAVALVVGLLAARVVRRRLTAALAEDGDHPTGRPAAES</sequence>
<feature type="transmembrane region" description="Helical" evidence="7">
    <location>
        <begin position="141"/>
        <end position="162"/>
    </location>
</feature>
<dbReference type="Pfam" id="PF09335">
    <property type="entry name" value="VTT_dom"/>
    <property type="match status" value="1"/>
</dbReference>
<reference evidence="9 10" key="1">
    <citation type="submission" date="2020-07" db="EMBL/GenBank/DDBJ databases">
        <title>Sequencing the genomes of 1000 actinobacteria strains.</title>
        <authorList>
            <person name="Klenk H.-P."/>
        </authorList>
    </citation>
    <scope>NUCLEOTIDE SEQUENCE [LARGE SCALE GENOMIC DNA]</scope>
    <source>
        <strain evidence="9 10">DSM 45772</strain>
    </source>
</reference>
<evidence type="ECO:0000313" key="10">
    <source>
        <dbReference type="Proteomes" id="UP000535890"/>
    </source>
</evidence>
<accession>A0A7Y9DXT9</accession>
<dbReference type="PANTHER" id="PTHR30353">
    <property type="entry name" value="INNER MEMBRANE PROTEIN DEDA-RELATED"/>
    <property type="match status" value="1"/>
</dbReference>
<evidence type="ECO:0000256" key="6">
    <source>
        <dbReference type="ARBA" id="ARBA00023136"/>
    </source>
</evidence>
<keyword evidence="5 7" id="KW-1133">Transmembrane helix</keyword>
<evidence type="ECO:0000313" key="9">
    <source>
        <dbReference type="EMBL" id="NYD37440.1"/>
    </source>
</evidence>
<evidence type="ECO:0000256" key="3">
    <source>
        <dbReference type="ARBA" id="ARBA00022475"/>
    </source>
</evidence>
<dbReference type="EMBL" id="JACCBN010000001">
    <property type="protein sequence ID" value="NYD37440.1"/>
    <property type="molecule type" value="Genomic_DNA"/>
</dbReference>
<evidence type="ECO:0000256" key="7">
    <source>
        <dbReference type="RuleBase" id="RU367016"/>
    </source>
</evidence>
<feature type="transmembrane region" description="Helical" evidence="7">
    <location>
        <begin position="12"/>
        <end position="43"/>
    </location>
</feature>
<evidence type="ECO:0000259" key="8">
    <source>
        <dbReference type="Pfam" id="PF09335"/>
    </source>
</evidence>
<dbReference type="GO" id="GO:0005886">
    <property type="term" value="C:plasma membrane"/>
    <property type="evidence" value="ECO:0007669"/>
    <property type="project" value="UniProtKB-SubCell"/>
</dbReference>
<keyword evidence="3 7" id="KW-1003">Cell membrane</keyword>
<organism evidence="9 10">
    <name type="scientific">Actinomycetospora corticicola</name>
    <dbReference type="NCBI Taxonomy" id="663602"/>
    <lineage>
        <taxon>Bacteria</taxon>
        <taxon>Bacillati</taxon>
        <taxon>Actinomycetota</taxon>
        <taxon>Actinomycetes</taxon>
        <taxon>Pseudonocardiales</taxon>
        <taxon>Pseudonocardiaceae</taxon>
        <taxon>Actinomycetospora</taxon>
    </lineage>
</organism>
<proteinExistence type="inferred from homology"/>
<feature type="domain" description="VTT" evidence="8">
    <location>
        <begin position="31"/>
        <end position="161"/>
    </location>
</feature>
<evidence type="ECO:0000256" key="4">
    <source>
        <dbReference type="ARBA" id="ARBA00022692"/>
    </source>
</evidence>
<name>A0A7Y9DXT9_9PSEU</name>
<gene>
    <name evidence="9" type="ORF">BJ983_003542</name>
</gene>
<comment type="subcellular location">
    <subcellularLocation>
        <location evidence="1 7">Cell membrane</location>
        <topology evidence="1 7">Multi-pass membrane protein</topology>
    </subcellularLocation>
</comment>
<evidence type="ECO:0000256" key="2">
    <source>
        <dbReference type="ARBA" id="ARBA00010792"/>
    </source>
</evidence>
<protein>
    <submittedName>
        <fullName evidence="9">Membrane protein DedA with SNARE-associated domain</fullName>
    </submittedName>
</protein>
<dbReference type="AlphaFoldDB" id="A0A7Y9DXT9"/>